<dbReference type="EC" id="2.5.1.25" evidence="1"/>
<evidence type="ECO:0000256" key="1">
    <source>
        <dbReference type="ARBA" id="ARBA00012386"/>
    </source>
</evidence>
<sequence>MTEIAPTDAADCPGCGKPMPLCVCPALARVENAIEVLVLRHPQEQDKDLGTAGLLCRQLARATLRTGLSWPNLAKALGREADPRRWAALYLGTARQAPAPELGPLVVVDRDGMPLSDQDQARAGISGLILLDGNWSQAKALWWRNPWLLKCRRLVLNPQAASLYGNLRREPRRDSVSTLEAAAQALARLEARPELAETLAAPMRLLLRKYRALAPRRPRPDRRRPRRR</sequence>
<proteinExistence type="inferred from homology"/>
<dbReference type="InterPro" id="IPR039262">
    <property type="entry name" value="DTWD2/TAPT"/>
</dbReference>
<keyword evidence="2" id="KW-0808">Transferase</keyword>
<evidence type="ECO:0000313" key="8">
    <source>
        <dbReference type="Proteomes" id="UP000321638"/>
    </source>
</evidence>
<evidence type="ECO:0000256" key="3">
    <source>
        <dbReference type="ARBA" id="ARBA00022691"/>
    </source>
</evidence>
<evidence type="ECO:0000313" key="7">
    <source>
        <dbReference type="EMBL" id="TXL72671.1"/>
    </source>
</evidence>
<dbReference type="EMBL" id="VDUZ01000031">
    <property type="protein sequence ID" value="TXL72671.1"/>
    <property type="molecule type" value="Genomic_DNA"/>
</dbReference>
<feature type="domain" description="DTW" evidence="6">
    <location>
        <begin position="8"/>
        <end position="215"/>
    </location>
</feature>
<evidence type="ECO:0000256" key="5">
    <source>
        <dbReference type="ARBA" id="ARBA00034489"/>
    </source>
</evidence>
<dbReference type="OrthoDB" id="370626at2"/>
<name>A0A5C8PGB4_9HYPH</name>
<keyword evidence="3" id="KW-0949">S-adenosyl-L-methionine</keyword>
<evidence type="ECO:0000256" key="4">
    <source>
        <dbReference type="ARBA" id="ARBA00022694"/>
    </source>
</evidence>
<dbReference type="InterPro" id="IPR005636">
    <property type="entry name" value="DTW"/>
</dbReference>
<accession>A0A5C8PGB4</accession>
<comment type="caution">
    <text evidence="7">The sequence shown here is derived from an EMBL/GenBank/DDBJ whole genome shotgun (WGS) entry which is preliminary data.</text>
</comment>
<dbReference type="AlphaFoldDB" id="A0A5C8PGB4"/>
<keyword evidence="4" id="KW-0819">tRNA processing</keyword>
<dbReference type="RefSeq" id="WP_147849569.1">
    <property type="nucleotide sequence ID" value="NZ_VDUZ01000031.1"/>
</dbReference>
<reference evidence="7 8" key="1">
    <citation type="submission" date="2019-06" db="EMBL/GenBank/DDBJ databases">
        <title>New taxonomy in bacterial strain CC-CFT640, isolated from vineyard.</title>
        <authorList>
            <person name="Lin S.-Y."/>
            <person name="Tsai C.-F."/>
            <person name="Young C.-C."/>
        </authorList>
    </citation>
    <scope>NUCLEOTIDE SEQUENCE [LARGE SCALE GENOMIC DNA]</scope>
    <source>
        <strain evidence="7 8">CC-CFT640</strain>
    </source>
</reference>
<dbReference type="GO" id="GO:0008033">
    <property type="term" value="P:tRNA processing"/>
    <property type="evidence" value="ECO:0007669"/>
    <property type="project" value="UniProtKB-KW"/>
</dbReference>
<dbReference type="Proteomes" id="UP000321638">
    <property type="component" value="Unassembled WGS sequence"/>
</dbReference>
<keyword evidence="8" id="KW-1185">Reference proteome</keyword>
<comment type="similarity">
    <text evidence="5">Belongs to the TDD superfamily. DTWD2 family.</text>
</comment>
<evidence type="ECO:0000259" key="6">
    <source>
        <dbReference type="SMART" id="SM01144"/>
    </source>
</evidence>
<gene>
    <name evidence="7" type="ORF">FHP25_24265</name>
</gene>
<evidence type="ECO:0000256" key="2">
    <source>
        <dbReference type="ARBA" id="ARBA00022679"/>
    </source>
</evidence>
<organism evidence="7 8">
    <name type="scientific">Vineibacter terrae</name>
    <dbReference type="NCBI Taxonomy" id="2586908"/>
    <lineage>
        <taxon>Bacteria</taxon>
        <taxon>Pseudomonadati</taxon>
        <taxon>Pseudomonadota</taxon>
        <taxon>Alphaproteobacteria</taxon>
        <taxon>Hyphomicrobiales</taxon>
        <taxon>Vineibacter</taxon>
    </lineage>
</organism>
<dbReference type="PANTHER" id="PTHR21392:SF0">
    <property type="entry name" value="TRNA-URIDINE AMINOCARBOXYPROPYLTRANSFERASE 2"/>
    <property type="match status" value="1"/>
</dbReference>
<dbReference type="SMART" id="SM01144">
    <property type="entry name" value="DTW"/>
    <property type="match status" value="1"/>
</dbReference>
<dbReference type="PANTHER" id="PTHR21392">
    <property type="entry name" value="TRNA-URIDINE AMINOCARBOXYPROPYLTRANSFERASE 2"/>
    <property type="match status" value="1"/>
</dbReference>
<dbReference type="GO" id="GO:0016432">
    <property type="term" value="F:tRNA-uridine aminocarboxypropyltransferase activity"/>
    <property type="evidence" value="ECO:0007669"/>
    <property type="project" value="UniProtKB-EC"/>
</dbReference>
<protein>
    <recommendedName>
        <fullName evidence="1">tRNA-uridine aminocarboxypropyltransferase</fullName>
        <ecNumber evidence="1">2.5.1.25</ecNumber>
    </recommendedName>
</protein>
<dbReference type="Pfam" id="PF03942">
    <property type="entry name" value="DTW"/>
    <property type="match status" value="1"/>
</dbReference>